<dbReference type="EMBL" id="KZ819710">
    <property type="protein sequence ID" value="PWN53777.1"/>
    <property type="molecule type" value="Genomic_DNA"/>
</dbReference>
<reference evidence="1 2" key="1">
    <citation type="journal article" date="2018" name="Mol. Biol. Evol.">
        <title>Broad Genomic Sampling Reveals a Smut Pathogenic Ancestry of the Fungal Clade Ustilaginomycotina.</title>
        <authorList>
            <person name="Kijpornyongpan T."/>
            <person name="Mondo S.J."/>
            <person name="Barry K."/>
            <person name="Sandor L."/>
            <person name="Lee J."/>
            <person name="Lipzen A."/>
            <person name="Pangilinan J."/>
            <person name="LaButti K."/>
            <person name="Hainaut M."/>
            <person name="Henrissat B."/>
            <person name="Grigoriev I.V."/>
            <person name="Spatafora J.W."/>
            <person name="Aime M.C."/>
        </authorList>
    </citation>
    <scope>NUCLEOTIDE SEQUENCE [LARGE SCALE GENOMIC DNA]</scope>
    <source>
        <strain evidence="1 2">SA 807</strain>
    </source>
</reference>
<proteinExistence type="predicted"/>
<protein>
    <submittedName>
        <fullName evidence="1">Uncharacterized protein</fullName>
    </submittedName>
</protein>
<feature type="non-terminal residue" evidence="1">
    <location>
        <position position="981"/>
    </location>
</feature>
<organism evidence="1 2">
    <name type="scientific">Violaceomyces palustris</name>
    <dbReference type="NCBI Taxonomy" id="1673888"/>
    <lineage>
        <taxon>Eukaryota</taxon>
        <taxon>Fungi</taxon>
        <taxon>Dikarya</taxon>
        <taxon>Basidiomycota</taxon>
        <taxon>Ustilaginomycotina</taxon>
        <taxon>Ustilaginomycetes</taxon>
        <taxon>Violaceomycetales</taxon>
        <taxon>Violaceomycetaceae</taxon>
        <taxon>Violaceomyces</taxon>
    </lineage>
</organism>
<gene>
    <name evidence="1" type="ORF">IE53DRAFT_294570</name>
</gene>
<keyword evidence="2" id="KW-1185">Reference proteome</keyword>
<name>A0ACD0P6T9_9BASI</name>
<evidence type="ECO:0000313" key="2">
    <source>
        <dbReference type="Proteomes" id="UP000245626"/>
    </source>
</evidence>
<sequence>MPPPSFSSPVTPALPKQIQNWLKDLTSKFKLALAADEKALPAALQAVENLVREHTNVANYAASQDAAHAQQQAQLRSQISARVNAALLDIFHHDLSHDDQPKLAVLVDILQHVVPVLGAQSIVLEWWDLVLRPLLKNPSIHNATASKVRDLVVLAMVATPSSAYEDEQPPSAAWPAPAEKASNRKAGDAPYPLASAAPHSPQRRASDKQAVPGSSPAISAMRSAAVQNQDVCFRFTQRIYDLYLSETATGKASIQPDEDRVDEAADRDEDREGGRGDHQEEHANVVADPAGVTWKGNLESIILVFGNQKPKEFFHHVAHSFSEAASRVSLICLVTTFLRLYPIHTYHITYTALPRQLLLSLQLDTSTTCVSLGITALVMLIPHVPDWLANGGAGGLPVLLSIYARVVDWRKLGFGWEERVGEGPELDALRREKDEEFGEVYRLGKRLNVKPELKWQRLETTFDTALSSPPNAEQLFTYLYGLFPCNMIRFLRAPIDYLRKARFDSPFEGDWEEMMDEAAIQQRSSAIVRRHTLHPSLITLSAERELSDKQRWLRHDSADINAECMSLFLGKWHDVPKKHWRGESWGDALETPENGSAYGSPGRRSSLPEQDGMRRQTLASIGSPLSSAAKNYQTLPGAVNADDILLTYASLRSGASLTAGGLQYQEESVNLGLTSPPSGPARSIALNHVSSTPPSPITHATRAMTRTRSGSLSSVLSMPPPTATSPTFRQHPLSTSHVLTDRGLPMRPSKSDFHSELAFVQRENLLLRNELNFELYLKEQHLRHIGRLHRDRITDTALEAERQNLYHTVRSLKSQLASMKSSLERQRTEAAATKARHVHWEADLNVKIKNYREERKTWTAEARSLKAQTEENLATIDALSRRLEDSESQLFELKTTLQLVEPKLDRIQEYESKIELQSKLLALWDKDVRNYEAQRKEMEQLLSQRWEMEKALETTELALTDAQSKALKLEVLNERLNRDLE</sequence>
<evidence type="ECO:0000313" key="1">
    <source>
        <dbReference type="EMBL" id="PWN53777.1"/>
    </source>
</evidence>
<accession>A0ACD0P6T9</accession>
<dbReference type="Proteomes" id="UP000245626">
    <property type="component" value="Unassembled WGS sequence"/>
</dbReference>